<dbReference type="Pfam" id="PF04993">
    <property type="entry name" value="TfoX_N"/>
    <property type="match status" value="1"/>
</dbReference>
<dbReference type="KEGG" id="fmr:Fuma_02966"/>
<dbReference type="InterPro" id="IPR007076">
    <property type="entry name" value="TfoX_N"/>
</dbReference>
<evidence type="ECO:0000313" key="2">
    <source>
        <dbReference type="EMBL" id="APZ93349.1"/>
    </source>
</evidence>
<dbReference type="SUPFAM" id="SSF159894">
    <property type="entry name" value="YgaC/TfoX-N like"/>
    <property type="match status" value="1"/>
</dbReference>
<dbReference type="Gene3D" id="3.30.1460.30">
    <property type="entry name" value="YgaC/TfoX-N like chaperone"/>
    <property type="match status" value="1"/>
</dbReference>
<proteinExistence type="predicted"/>
<dbReference type="Proteomes" id="UP000187735">
    <property type="component" value="Chromosome"/>
</dbReference>
<dbReference type="STRING" id="1891926.Fuma_02966"/>
<protein>
    <submittedName>
        <fullName evidence="2">Regulator of competence-specific genes</fullName>
    </submittedName>
</protein>
<sequence length="110" mass="12636">MRNIDEVLVARIRPLMKRRKGYSEKKMFGGVAFMINGNMCVGPWKGSLIVRLEKEKHDETQCEPHVKPMDITGKVMKGWARVEPAGIESDEDLKAWVERAVRFVRSLPPK</sequence>
<accession>A0A1P8WH07</accession>
<organism evidence="2 3">
    <name type="scientific">Fuerstiella marisgermanici</name>
    <dbReference type="NCBI Taxonomy" id="1891926"/>
    <lineage>
        <taxon>Bacteria</taxon>
        <taxon>Pseudomonadati</taxon>
        <taxon>Planctomycetota</taxon>
        <taxon>Planctomycetia</taxon>
        <taxon>Planctomycetales</taxon>
        <taxon>Planctomycetaceae</taxon>
        <taxon>Fuerstiella</taxon>
    </lineage>
</organism>
<evidence type="ECO:0000313" key="3">
    <source>
        <dbReference type="Proteomes" id="UP000187735"/>
    </source>
</evidence>
<dbReference type="EMBL" id="CP017641">
    <property type="protein sequence ID" value="APZ93349.1"/>
    <property type="molecule type" value="Genomic_DNA"/>
</dbReference>
<dbReference type="RefSeq" id="WP_218922445.1">
    <property type="nucleotide sequence ID" value="NZ_CP017641.1"/>
</dbReference>
<gene>
    <name evidence="2" type="ORF">Fuma_02966</name>
</gene>
<keyword evidence="3" id="KW-1185">Reference proteome</keyword>
<feature type="domain" description="TfoX N-terminal" evidence="1">
    <location>
        <begin position="17"/>
        <end position="103"/>
    </location>
</feature>
<dbReference type="AlphaFoldDB" id="A0A1P8WH07"/>
<reference evidence="2 3" key="1">
    <citation type="journal article" date="2016" name="Front. Microbiol.">
        <title>Fuerstia marisgermanicae gen. nov., sp. nov., an Unusual Member of the Phylum Planctomycetes from the German Wadden Sea.</title>
        <authorList>
            <person name="Kohn T."/>
            <person name="Heuer A."/>
            <person name="Jogler M."/>
            <person name="Vollmers J."/>
            <person name="Boedeker C."/>
            <person name="Bunk B."/>
            <person name="Rast P."/>
            <person name="Borchert D."/>
            <person name="Glockner I."/>
            <person name="Freese H.M."/>
            <person name="Klenk H.P."/>
            <person name="Overmann J."/>
            <person name="Kaster A.K."/>
            <person name="Rohde M."/>
            <person name="Wiegand S."/>
            <person name="Jogler C."/>
        </authorList>
    </citation>
    <scope>NUCLEOTIDE SEQUENCE [LARGE SCALE GENOMIC DNA]</scope>
    <source>
        <strain evidence="2 3">NH11</strain>
    </source>
</reference>
<evidence type="ECO:0000259" key="1">
    <source>
        <dbReference type="Pfam" id="PF04993"/>
    </source>
</evidence>
<name>A0A1P8WH07_9PLAN</name>